<dbReference type="EMBL" id="CP011367">
    <property type="protein sequence ID" value="AKJ95775.1"/>
    <property type="molecule type" value="Genomic_DNA"/>
</dbReference>
<dbReference type="STRING" id="106634.TVD_10575"/>
<evidence type="ECO:0000313" key="2">
    <source>
        <dbReference type="Proteomes" id="UP000064201"/>
    </source>
</evidence>
<organism evidence="1 2">
    <name type="scientific">Thioalkalivibrio versutus</name>
    <dbReference type="NCBI Taxonomy" id="106634"/>
    <lineage>
        <taxon>Bacteria</taxon>
        <taxon>Pseudomonadati</taxon>
        <taxon>Pseudomonadota</taxon>
        <taxon>Gammaproteobacteria</taxon>
        <taxon>Chromatiales</taxon>
        <taxon>Ectothiorhodospiraceae</taxon>
        <taxon>Thioalkalivibrio</taxon>
    </lineage>
</organism>
<dbReference type="PATRIC" id="fig|106634.4.peg.2160"/>
<dbReference type="RefSeq" id="WP_018143994.1">
    <property type="nucleotide sequence ID" value="NZ_CP011367.1"/>
</dbReference>
<dbReference type="OrthoDB" id="5294749at2"/>
<reference evidence="1 2" key="1">
    <citation type="submission" date="2015-04" db="EMBL/GenBank/DDBJ databases">
        <title>Complete Sequence for the Genome of the Thioalkalivibrio versutus D301.</title>
        <authorList>
            <person name="Mu T."/>
            <person name="Zhou J."/>
            <person name="Xu X."/>
        </authorList>
    </citation>
    <scope>NUCLEOTIDE SEQUENCE [LARGE SCALE GENOMIC DNA]</scope>
    <source>
        <strain evidence="1 2">D301</strain>
    </source>
</reference>
<gene>
    <name evidence="1" type="ORF">TVD_10575</name>
</gene>
<dbReference type="AlphaFoldDB" id="A0A0G3G3K0"/>
<dbReference type="Proteomes" id="UP000064201">
    <property type="component" value="Chromosome"/>
</dbReference>
<dbReference type="KEGG" id="tvr:TVD_10575"/>
<evidence type="ECO:0000313" key="1">
    <source>
        <dbReference type="EMBL" id="AKJ95775.1"/>
    </source>
</evidence>
<name>A0A0G3G3K0_9GAMM</name>
<accession>A0A0G3G3K0</accession>
<sequence>MKSMKIANIGEIRNELNKYKKGKKLDIHQFNQVARLAWLGKIVMQPLDLEDAECKSFLVYIQEPEELAAHFLDTDQELSGGIHIIDGEQAMAMVEIMRSGVEERAKLYEDLSRSDFYFRYFYQPGQEDKADDPAAGQDKTEG</sequence>
<keyword evidence="2" id="KW-1185">Reference proteome</keyword>
<protein>
    <submittedName>
        <fullName evidence="1">Uncharacterized protein</fullName>
    </submittedName>
</protein>
<proteinExistence type="predicted"/>